<feature type="region of interest" description="Disordered" evidence="9">
    <location>
        <begin position="92"/>
        <end position="165"/>
    </location>
</feature>
<evidence type="ECO:0000256" key="4">
    <source>
        <dbReference type="ARBA" id="ARBA00023015"/>
    </source>
</evidence>
<proteinExistence type="predicted"/>
<evidence type="ECO:0000256" key="6">
    <source>
        <dbReference type="ARBA" id="ARBA00023163"/>
    </source>
</evidence>
<evidence type="ECO:0000256" key="3">
    <source>
        <dbReference type="ARBA" id="ARBA00022833"/>
    </source>
</evidence>
<keyword evidence="3" id="KW-0862">Zinc</keyword>
<evidence type="ECO:0000256" key="1">
    <source>
        <dbReference type="ARBA" id="ARBA00022723"/>
    </source>
</evidence>
<organism evidence="11">
    <name type="scientific">Oryza punctata</name>
    <name type="common">Red rice</name>
    <dbReference type="NCBI Taxonomy" id="4537"/>
    <lineage>
        <taxon>Eukaryota</taxon>
        <taxon>Viridiplantae</taxon>
        <taxon>Streptophyta</taxon>
        <taxon>Embryophyta</taxon>
        <taxon>Tracheophyta</taxon>
        <taxon>Spermatophyta</taxon>
        <taxon>Magnoliopsida</taxon>
        <taxon>Liliopsida</taxon>
        <taxon>Poales</taxon>
        <taxon>Poaceae</taxon>
        <taxon>BOP clade</taxon>
        <taxon>Oryzoideae</taxon>
        <taxon>Oryzeae</taxon>
        <taxon>Oryzinae</taxon>
        <taxon>Oryza</taxon>
    </lineage>
</organism>
<name>A0A0E0K9B2_ORYPU</name>
<feature type="domain" description="Dof-type" evidence="10">
    <location>
        <begin position="167"/>
        <end position="221"/>
    </location>
</feature>
<keyword evidence="1" id="KW-0479">Metal-binding</keyword>
<dbReference type="GO" id="GO:0003677">
    <property type="term" value="F:DNA binding"/>
    <property type="evidence" value="ECO:0007669"/>
    <property type="project" value="UniProtKB-UniRule"/>
</dbReference>
<dbReference type="PROSITE" id="PS50884">
    <property type="entry name" value="ZF_DOF_2"/>
    <property type="match status" value="1"/>
</dbReference>
<dbReference type="EnsemblPlants" id="OPUNC03G04910.1">
    <property type="protein sequence ID" value="OPUNC03G04910.1"/>
    <property type="gene ID" value="OPUNC03G04910"/>
</dbReference>
<evidence type="ECO:0000256" key="7">
    <source>
        <dbReference type="ARBA" id="ARBA00023242"/>
    </source>
</evidence>
<keyword evidence="7 8" id="KW-0539">Nucleus</keyword>
<evidence type="ECO:0000256" key="5">
    <source>
        <dbReference type="ARBA" id="ARBA00023125"/>
    </source>
</evidence>
<comment type="subcellular location">
    <subcellularLocation>
        <location evidence="8">Nucleus</location>
    </subcellularLocation>
</comment>
<keyword evidence="2 8" id="KW-0863">Zinc-finger</keyword>
<feature type="compositionally biased region" description="Polar residues" evidence="9">
    <location>
        <begin position="104"/>
        <end position="123"/>
    </location>
</feature>
<dbReference type="PROSITE" id="PS01361">
    <property type="entry name" value="ZF_DOF_1"/>
    <property type="match status" value="1"/>
</dbReference>
<reference evidence="11" key="1">
    <citation type="submission" date="2015-04" db="UniProtKB">
        <authorList>
            <consortium name="EnsemblPlants"/>
        </authorList>
    </citation>
    <scope>IDENTIFICATION</scope>
</reference>
<dbReference type="GO" id="GO:0005634">
    <property type="term" value="C:nucleus"/>
    <property type="evidence" value="ECO:0007669"/>
    <property type="project" value="UniProtKB-SubCell"/>
</dbReference>
<dbReference type="OMA" id="NGVAMWP"/>
<evidence type="ECO:0000313" key="12">
    <source>
        <dbReference type="Proteomes" id="UP000026962"/>
    </source>
</evidence>
<protein>
    <recommendedName>
        <fullName evidence="10">Dof-type domain-containing protein</fullName>
    </recommendedName>
</protein>
<feature type="compositionally biased region" description="Polar residues" evidence="9">
    <location>
        <begin position="144"/>
        <end position="154"/>
    </location>
</feature>
<keyword evidence="6" id="KW-0804">Transcription</keyword>
<keyword evidence="5 8" id="KW-0238">DNA-binding</keyword>
<dbReference type="GO" id="GO:0003700">
    <property type="term" value="F:DNA-binding transcription factor activity"/>
    <property type="evidence" value="ECO:0007669"/>
    <property type="project" value="InterPro"/>
</dbReference>
<dbReference type="Proteomes" id="UP000026962">
    <property type="component" value="Chromosome 3"/>
</dbReference>
<dbReference type="Gramene" id="OPUNC03G04910.1">
    <property type="protein sequence ID" value="OPUNC03G04910.1"/>
    <property type="gene ID" value="OPUNC03G04910"/>
</dbReference>
<dbReference type="STRING" id="4537.A0A0E0K9B2"/>
<dbReference type="InterPro" id="IPR045174">
    <property type="entry name" value="Dof"/>
</dbReference>
<evidence type="ECO:0000256" key="9">
    <source>
        <dbReference type="SAM" id="MobiDB-lite"/>
    </source>
</evidence>
<evidence type="ECO:0000256" key="2">
    <source>
        <dbReference type="ARBA" id="ARBA00022771"/>
    </source>
</evidence>
<reference evidence="11" key="2">
    <citation type="submission" date="2018-05" db="EMBL/GenBank/DDBJ databases">
        <title>OpunRS2 (Oryza punctata Reference Sequence Version 2).</title>
        <authorList>
            <person name="Zhang J."/>
            <person name="Kudrna D."/>
            <person name="Lee S."/>
            <person name="Talag J."/>
            <person name="Welchert J."/>
            <person name="Wing R.A."/>
        </authorList>
    </citation>
    <scope>NUCLEOTIDE SEQUENCE [LARGE SCALE GENOMIC DNA]</scope>
</reference>
<dbReference type="AlphaFoldDB" id="A0A0E0K9B2"/>
<dbReference type="GO" id="GO:0008270">
    <property type="term" value="F:zinc ion binding"/>
    <property type="evidence" value="ECO:0007669"/>
    <property type="project" value="UniProtKB-KW"/>
</dbReference>
<accession>A0A0E0K9B2</accession>
<keyword evidence="12" id="KW-1185">Reference proteome</keyword>
<evidence type="ECO:0000259" key="10">
    <source>
        <dbReference type="PROSITE" id="PS50884"/>
    </source>
</evidence>
<dbReference type="InterPro" id="IPR003851">
    <property type="entry name" value="Znf_Dof"/>
</dbReference>
<dbReference type="PANTHER" id="PTHR31089:SF37">
    <property type="entry name" value="DOF DOMAIN, ZINC FINGER FAMILY PROTEIN, EXPRESSED"/>
    <property type="match status" value="1"/>
</dbReference>
<evidence type="ECO:0000313" key="11">
    <source>
        <dbReference type="EnsemblPlants" id="OPUNC03G04910.1"/>
    </source>
</evidence>
<evidence type="ECO:0000256" key="8">
    <source>
        <dbReference type="PROSITE-ProRule" id="PRU00071"/>
    </source>
</evidence>
<dbReference type="eggNOG" id="ENOG502QSI8">
    <property type="taxonomic scope" value="Eukaryota"/>
</dbReference>
<sequence length="496" mass="52993">MENFIQEIQQESRAILLLSPPPYELVVVGVGVGVGLSSPGVARCGTREAAAEKSETGFEEEMGECKVGGGGGGGGGDCLIKLFGKTIPVPESGAAGDVDKDLQHSGSSTTEPKTQENTLQDSTSPPPQPEVVDTEDSSADKNSSENQQQQGDTGNQKEKLKKPDKILPCPRCSSMDTKFCYYNNYNINQPRHFCKNCQRYWTAGGAMRNVPVGAGRRKSKSISAASHFLQRVRAALPGDPPLYAPVKTNGTVLNFGSDLSTLDLTEQMKHLKDKFIPTTSIKNTDEIPVGLCAETKTEESNQMNLKEKVSADRSPNVAQHPCMNGGAMWPFGVAPPPAYYTSSIAIPFYPAAAAAAYWGCMVPGAWNAPWAPQSQSQSVSSSAASPVSTMTNCFKLGKHPRDGDEELDSKGNGKVWVPKTVRIDDVDEVARSSIWSLIGIKGDKVGADHGKGCKLAKVFESKDEAKTSTHSAISSLPFMQGNPAALTRSVTFQEGS</sequence>
<keyword evidence="4" id="KW-0805">Transcription regulation</keyword>
<dbReference type="PANTHER" id="PTHR31089">
    <property type="entry name" value="CYCLIC DOF FACTOR 2"/>
    <property type="match status" value="1"/>
</dbReference>
<dbReference type="Pfam" id="PF02701">
    <property type="entry name" value="Zn_ribbon_Dof"/>
    <property type="match status" value="1"/>
</dbReference>
<feature type="compositionally biased region" description="Basic and acidic residues" evidence="9">
    <location>
        <begin position="155"/>
        <end position="165"/>
    </location>
</feature>